<reference evidence="10" key="1">
    <citation type="submission" date="2024-07" db="EMBL/GenBank/DDBJ databases">
        <authorList>
            <person name="Biller S.J."/>
        </authorList>
    </citation>
    <scope>NUCLEOTIDE SEQUENCE</scope>
    <source>
        <strain evidence="10">WC2409</strain>
    </source>
</reference>
<accession>A0AB39VZP0</accession>
<sequence length="421" mass="46522">MFDRDRWIEILEALTANTFRTVLTAFGVFWGIFILVILLAAGKGLENGVKKGFDGIATNTMFMWSQTTSKPYKGLPKTRQYHFINNDVVALKENFPDLLYVSPRNQLGGHNEASNVIRGTKTGSYTIFGDYPELVKQEQMEIVNGRFVNQQDILLKRKVAIIGRGVISELYDRTEDVIGSYIKVNGVNFMVVGVYNSKSRNNGDAESAQKNIFIPFSTFQQAFNYGDTVGWMALTANDNASITTLKPQILDFIKSRHSIHPDDDRAIGNFDLYQEFSKIQGLFLILKFIAYFVGTLVLLSGVIGISNIMLIVVKERTKEIGIRRALGATPAAIRSQILLEAIFLTIIAGMFGIAMATGVVALINMVLDSMPSEGMMFANPSVDLTVVFIALFILVGSGLLAGYIPAQTAINIKPVDALRTE</sequence>
<dbReference type="InterPro" id="IPR025857">
    <property type="entry name" value="MacB_PCD"/>
</dbReference>
<organism evidence="10">
    <name type="scientific">Flavobacterium sp. WC2409</name>
    <dbReference type="NCBI Taxonomy" id="3234139"/>
    <lineage>
        <taxon>Bacteria</taxon>
        <taxon>Pseudomonadati</taxon>
        <taxon>Bacteroidota</taxon>
        <taxon>Flavobacteriia</taxon>
        <taxon>Flavobacteriales</taxon>
        <taxon>Flavobacteriaceae</taxon>
        <taxon>Flavobacterium</taxon>
    </lineage>
</organism>
<evidence type="ECO:0000256" key="6">
    <source>
        <dbReference type="ARBA" id="ARBA00038076"/>
    </source>
</evidence>
<evidence type="ECO:0000259" key="8">
    <source>
        <dbReference type="Pfam" id="PF02687"/>
    </source>
</evidence>
<comment type="subcellular location">
    <subcellularLocation>
        <location evidence="1">Cell membrane</location>
        <topology evidence="1">Multi-pass membrane protein</topology>
    </subcellularLocation>
</comment>
<feature type="transmembrane region" description="Helical" evidence="7">
    <location>
        <begin position="341"/>
        <end position="364"/>
    </location>
</feature>
<dbReference type="AlphaFoldDB" id="A0AB39VZP0"/>
<dbReference type="InterPro" id="IPR003838">
    <property type="entry name" value="ABC3_permease_C"/>
</dbReference>
<keyword evidence="3 7" id="KW-0812">Transmembrane</keyword>
<evidence type="ECO:0000256" key="7">
    <source>
        <dbReference type="SAM" id="Phobius"/>
    </source>
</evidence>
<evidence type="ECO:0000256" key="3">
    <source>
        <dbReference type="ARBA" id="ARBA00022692"/>
    </source>
</evidence>
<dbReference type="Pfam" id="PF12704">
    <property type="entry name" value="MacB_PCD"/>
    <property type="match status" value="1"/>
</dbReference>
<feature type="transmembrane region" description="Helical" evidence="7">
    <location>
        <begin position="21"/>
        <end position="41"/>
    </location>
</feature>
<dbReference type="Pfam" id="PF02687">
    <property type="entry name" value="FtsX"/>
    <property type="match status" value="1"/>
</dbReference>
<evidence type="ECO:0000256" key="5">
    <source>
        <dbReference type="ARBA" id="ARBA00023136"/>
    </source>
</evidence>
<keyword evidence="4 7" id="KW-1133">Transmembrane helix</keyword>
<evidence type="ECO:0000256" key="2">
    <source>
        <dbReference type="ARBA" id="ARBA00022475"/>
    </source>
</evidence>
<feature type="domain" description="MacB-like periplasmic core" evidence="9">
    <location>
        <begin position="21"/>
        <end position="249"/>
    </location>
</feature>
<feature type="transmembrane region" description="Helical" evidence="7">
    <location>
        <begin position="288"/>
        <end position="313"/>
    </location>
</feature>
<gene>
    <name evidence="10" type="ORF">AB3G34_12200</name>
</gene>
<feature type="domain" description="ABC3 transporter permease C-terminal" evidence="8">
    <location>
        <begin position="292"/>
        <end position="414"/>
    </location>
</feature>
<proteinExistence type="inferred from homology"/>
<dbReference type="GO" id="GO:0005886">
    <property type="term" value="C:plasma membrane"/>
    <property type="evidence" value="ECO:0007669"/>
    <property type="project" value="UniProtKB-SubCell"/>
</dbReference>
<dbReference type="RefSeq" id="WP_367772139.1">
    <property type="nucleotide sequence ID" value="NZ_CP165625.1"/>
</dbReference>
<evidence type="ECO:0000256" key="1">
    <source>
        <dbReference type="ARBA" id="ARBA00004651"/>
    </source>
</evidence>
<dbReference type="GO" id="GO:0022857">
    <property type="term" value="F:transmembrane transporter activity"/>
    <property type="evidence" value="ECO:0007669"/>
    <property type="project" value="TreeGrafter"/>
</dbReference>
<evidence type="ECO:0000259" key="9">
    <source>
        <dbReference type="Pfam" id="PF12704"/>
    </source>
</evidence>
<comment type="similarity">
    <text evidence="6">Belongs to the ABC-4 integral membrane protein family.</text>
</comment>
<keyword evidence="5 7" id="KW-0472">Membrane</keyword>
<evidence type="ECO:0000313" key="10">
    <source>
        <dbReference type="EMBL" id="XDU94644.1"/>
    </source>
</evidence>
<protein>
    <submittedName>
        <fullName evidence="10">ABC transporter permease</fullName>
    </submittedName>
</protein>
<evidence type="ECO:0000256" key="4">
    <source>
        <dbReference type="ARBA" id="ARBA00022989"/>
    </source>
</evidence>
<dbReference type="InterPro" id="IPR050250">
    <property type="entry name" value="Macrolide_Exporter_MacB"/>
</dbReference>
<dbReference type="PANTHER" id="PTHR30572">
    <property type="entry name" value="MEMBRANE COMPONENT OF TRANSPORTER-RELATED"/>
    <property type="match status" value="1"/>
</dbReference>
<dbReference type="EMBL" id="CP165625">
    <property type="protein sequence ID" value="XDU94644.1"/>
    <property type="molecule type" value="Genomic_DNA"/>
</dbReference>
<feature type="transmembrane region" description="Helical" evidence="7">
    <location>
        <begin position="384"/>
        <end position="404"/>
    </location>
</feature>
<dbReference type="PANTHER" id="PTHR30572:SF4">
    <property type="entry name" value="ABC TRANSPORTER PERMEASE YTRF"/>
    <property type="match status" value="1"/>
</dbReference>
<name>A0AB39VZP0_9FLAO</name>
<keyword evidence="2" id="KW-1003">Cell membrane</keyword>